<accession>A0A383AEE5</accession>
<reference evidence="1" key="1">
    <citation type="submission" date="2018-05" db="EMBL/GenBank/DDBJ databases">
        <authorList>
            <person name="Lanie J.A."/>
            <person name="Ng W.-L."/>
            <person name="Kazmierczak K.M."/>
            <person name="Andrzejewski T.M."/>
            <person name="Davidsen T.M."/>
            <person name="Wayne K.J."/>
            <person name="Tettelin H."/>
            <person name="Glass J.I."/>
            <person name="Rusch D."/>
            <person name="Podicherti R."/>
            <person name="Tsui H.-C.T."/>
            <person name="Winkler M.E."/>
        </authorList>
    </citation>
    <scope>NUCLEOTIDE SEQUENCE</scope>
</reference>
<organism evidence="1">
    <name type="scientific">marine metagenome</name>
    <dbReference type="NCBI Taxonomy" id="408172"/>
    <lineage>
        <taxon>unclassified sequences</taxon>
        <taxon>metagenomes</taxon>
        <taxon>ecological metagenomes</taxon>
    </lineage>
</organism>
<evidence type="ECO:0000313" key="1">
    <source>
        <dbReference type="EMBL" id="SVE06187.1"/>
    </source>
</evidence>
<sequence>MTPMQGTSRQAIFWMGKRMKLKIVFGTMNSGVPTPL</sequence>
<dbReference type="EMBL" id="UINC01191504">
    <property type="protein sequence ID" value="SVE06187.1"/>
    <property type="molecule type" value="Genomic_DNA"/>
</dbReference>
<protein>
    <submittedName>
        <fullName evidence="1">Uncharacterized protein</fullName>
    </submittedName>
</protein>
<proteinExistence type="predicted"/>
<gene>
    <name evidence="1" type="ORF">METZ01_LOCUS459041</name>
</gene>
<feature type="non-terminal residue" evidence="1">
    <location>
        <position position="36"/>
    </location>
</feature>
<dbReference type="AlphaFoldDB" id="A0A383AEE5"/>
<name>A0A383AEE5_9ZZZZ</name>